<dbReference type="Pfam" id="PF13505">
    <property type="entry name" value="OMP_b-brl"/>
    <property type="match status" value="1"/>
</dbReference>
<sequence length="251" mass="26346">MKRIFLTALAAGLATVSFAQRAFILAHQPKKGFITLAAGTSLPVGDFGCQTVSDPRAGMAIQGVAANVAVGYQFLGPVGLTARFEQHSNALKASSLLNALVMNDGDQWSAKAGNWAVSTLMGGPYVHIPFNGLLSLDARVMAGRASATCPSTSLEGTVDQTPMWVKTTGGSSTATSFGGGVTLRYRVGRSVSFNVNSDYTRANFRFDNLTSTAQTGNGRAQSGFYSSDQLISSVTLTAGVSILFANRQRPF</sequence>
<evidence type="ECO:0000313" key="5">
    <source>
        <dbReference type="Proteomes" id="UP000009309"/>
    </source>
</evidence>
<organism evidence="4 5">
    <name type="scientific">Fibrisoma limi BUZ 3</name>
    <dbReference type="NCBI Taxonomy" id="1185876"/>
    <lineage>
        <taxon>Bacteria</taxon>
        <taxon>Pseudomonadati</taxon>
        <taxon>Bacteroidota</taxon>
        <taxon>Cytophagia</taxon>
        <taxon>Cytophagales</taxon>
        <taxon>Spirosomataceae</taxon>
        <taxon>Fibrisoma</taxon>
    </lineage>
</organism>
<evidence type="ECO:0000259" key="3">
    <source>
        <dbReference type="Pfam" id="PF13505"/>
    </source>
</evidence>
<keyword evidence="1 2" id="KW-0732">Signal</keyword>
<accession>I2GPI0</accession>
<reference evidence="4 5" key="1">
    <citation type="journal article" date="2012" name="J. Bacteriol.">
        <title>Genome Sequence of the Filamentous Bacterium Fibrisoma limi BUZ 3T.</title>
        <authorList>
            <person name="Filippini M."/>
            <person name="Qi W."/>
            <person name="Jaenicke S."/>
            <person name="Goesmann A."/>
            <person name="Smits T.H."/>
            <person name="Bagheri H.C."/>
        </authorList>
    </citation>
    <scope>NUCLEOTIDE SEQUENCE [LARGE SCALE GENOMIC DNA]</scope>
    <source>
        <strain evidence="5">BUZ 3T</strain>
    </source>
</reference>
<gene>
    <name evidence="4" type="ORF">BN8_05095</name>
</gene>
<proteinExistence type="predicted"/>
<feature type="chain" id="PRO_5003659131" description="Outer membrane protein beta-barrel domain-containing protein" evidence="2">
    <location>
        <begin position="20"/>
        <end position="251"/>
    </location>
</feature>
<comment type="caution">
    <text evidence="4">The sequence shown here is derived from an EMBL/GenBank/DDBJ whole genome shotgun (WGS) entry which is preliminary data.</text>
</comment>
<dbReference type="STRING" id="1185876.BN8_05095"/>
<dbReference type="OrthoDB" id="941443at2"/>
<evidence type="ECO:0000256" key="1">
    <source>
        <dbReference type="ARBA" id="ARBA00022729"/>
    </source>
</evidence>
<evidence type="ECO:0000313" key="4">
    <source>
        <dbReference type="EMBL" id="CCH55808.1"/>
    </source>
</evidence>
<dbReference type="eggNOG" id="ENOG502ZYKD">
    <property type="taxonomic scope" value="Bacteria"/>
</dbReference>
<dbReference type="EMBL" id="CAIT01000009">
    <property type="protein sequence ID" value="CCH55808.1"/>
    <property type="molecule type" value="Genomic_DNA"/>
</dbReference>
<dbReference type="AlphaFoldDB" id="I2GPI0"/>
<dbReference type="InterPro" id="IPR027385">
    <property type="entry name" value="Beta-barrel_OMP"/>
</dbReference>
<evidence type="ECO:0000256" key="2">
    <source>
        <dbReference type="SAM" id="SignalP"/>
    </source>
</evidence>
<dbReference type="Gene3D" id="2.40.160.20">
    <property type="match status" value="1"/>
</dbReference>
<dbReference type="RefSeq" id="WP_009284373.1">
    <property type="nucleotide sequence ID" value="NZ_CAIT01000009.1"/>
</dbReference>
<dbReference type="Proteomes" id="UP000009309">
    <property type="component" value="Unassembled WGS sequence"/>
</dbReference>
<feature type="signal peptide" evidence="2">
    <location>
        <begin position="1"/>
        <end position="19"/>
    </location>
</feature>
<feature type="domain" description="Outer membrane protein beta-barrel" evidence="3">
    <location>
        <begin position="45"/>
        <end position="210"/>
    </location>
</feature>
<keyword evidence="5" id="KW-1185">Reference proteome</keyword>
<name>I2GPI0_9BACT</name>
<protein>
    <recommendedName>
        <fullName evidence="3">Outer membrane protein beta-barrel domain-containing protein</fullName>
    </recommendedName>
</protein>